<dbReference type="AlphaFoldDB" id="A0AAW7YTH7"/>
<dbReference type="InterPro" id="IPR038765">
    <property type="entry name" value="Papain-like_cys_pep_sf"/>
</dbReference>
<protein>
    <submittedName>
        <fullName evidence="2">CHAP domain-containing protein</fullName>
    </submittedName>
</protein>
<comment type="caution">
    <text evidence="2">The sequence shown here is derived from an EMBL/GenBank/DDBJ whole genome shotgun (WGS) entry which is preliminary data.</text>
</comment>
<evidence type="ECO:0000259" key="1">
    <source>
        <dbReference type="PROSITE" id="PS50911"/>
    </source>
</evidence>
<evidence type="ECO:0000313" key="2">
    <source>
        <dbReference type="EMBL" id="MDO6574001.1"/>
    </source>
</evidence>
<accession>A0AAW7YTH7</accession>
<dbReference type="PROSITE" id="PS50911">
    <property type="entry name" value="CHAP"/>
    <property type="match status" value="1"/>
</dbReference>
<proteinExistence type="predicted"/>
<dbReference type="Pfam" id="PF05257">
    <property type="entry name" value="CHAP"/>
    <property type="match status" value="1"/>
</dbReference>
<evidence type="ECO:0000313" key="3">
    <source>
        <dbReference type="Proteomes" id="UP001170310"/>
    </source>
</evidence>
<keyword evidence="3" id="KW-1185">Reference proteome</keyword>
<feature type="domain" description="Peptidase C51" evidence="1">
    <location>
        <begin position="27"/>
        <end position="150"/>
    </location>
</feature>
<dbReference type="EMBL" id="JAUOQO010000005">
    <property type="protein sequence ID" value="MDO6574001.1"/>
    <property type="molecule type" value="Genomic_DNA"/>
</dbReference>
<organism evidence="2 3">
    <name type="scientific">Staphylococcus pasteuri_A</name>
    <dbReference type="NCBI Taxonomy" id="3062664"/>
    <lineage>
        <taxon>Bacteria</taxon>
        <taxon>Bacillati</taxon>
        <taxon>Bacillota</taxon>
        <taxon>Bacilli</taxon>
        <taxon>Bacillales</taxon>
        <taxon>Staphylococcaceae</taxon>
        <taxon>Staphylococcus</taxon>
    </lineage>
</organism>
<dbReference type="RefSeq" id="WP_046466592.1">
    <property type="nucleotide sequence ID" value="NZ_JAUOQO010000005.1"/>
</dbReference>
<dbReference type="Proteomes" id="UP001170310">
    <property type="component" value="Unassembled WGS sequence"/>
</dbReference>
<sequence length="157" mass="18348">MKKSITLMFIVTICITIAAIIDGLNNQDMTEPKNHLLEINPMKYNTYQKGQCTYYVFDKVKEDHHQIENTWSDAKEWAKNAEKDDYKVNHQPKKGSILQTTKGKYGHVAYIEKINQDGSLQISEMNFKKAYEITDRTIPSFDVDHYQYIHPKNNEKA</sequence>
<reference evidence="2" key="1">
    <citation type="submission" date="2023-07" db="EMBL/GenBank/DDBJ databases">
        <title>Genome content predicts the carbon catabolic preferences of heterotrophic bacteria.</title>
        <authorList>
            <person name="Gralka M."/>
        </authorList>
    </citation>
    <scope>NUCLEOTIDE SEQUENCE</scope>
    <source>
        <strain evidence="2">E2R20</strain>
    </source>
</reference>
<dbReference type="SUPFAM" id="SSF54001">
    <property type="entry name" value="Cysteine proteinases"/>
    <property type="match status" value="1"/>
</dbReference>
<gene>
    <name evidence="2" type="ORF">Q4528_07500</name>
</gene>
<dbReference type="Gene3D" id="3.90.1720.10">
    <property type="entry name" value="endopeptidase domain like (from Nostoc punctiforme)"/>
    <property type="match status" value="1"/>
</dbReference>
<dbReference type="InterPro" id="IPR007921">
    <property type="entry name" value="CHAP_dom"/>
</dbReference>
<name>A0AAW7YTH7_9STAP</name>